<evidence type="ECO:0000313" key="4">
    <source>
        <dbReference type="Proteomes" id="UP000245697"/>
    </source>
</evidence>
<gene>
    <name evidence="3" type="ORF">BC793_13021</name>
</gene>
<sequence>MRNTYRQVDWAATAVGPVASWSPALRAAVNLMVRSKIGATLLWGPEFVLLYNEAYLPILAEKHPAALGRPAREVFPEVWPDIQPLLTSVLAGEGTVAIDDFRLLMRRHRMLEESYFTFSYSAVAADDGTIEGVLDIVAETTAQVIGHRRLALLSRLTGRLADLDLDSPHDFLDRALPVLRAATDDLDAVDIHLPGVTPVAPGSGAERTLSVRLAADQPADDGRLIVRRSEHLPDDDAYREFVALLAATLERSLARIRARHSERRSASLEREMSESLQRSLLTAPVQPEHLQVAVRYRPAAEQVQVGGDWYDAFLLPDGCLTVVVGDVTGHDRHAAAAMAQIRNLARGVSYTLQKPPARVLSGLDAAMSGLAVNRYATAVLAQIEQSPEDALRGLRTLRWSNAGHPPPILLHADGTVEVLHSHPETLLGTRWKIGRSDHTATLAPGSSVVFYTDGLIERRDTGLDEGIAGLVGLLTGKQHQTAEQICDVLLGHFGITTEDDIVLAVVHAYAAHGPRPPAFR</sequence>
<dbReference type="PANTHER" id="PTHR43156">
    <property type="entry name" value="STAGE II SPORULATION PROTEIN E-RELATED"/>
    <property type="match status" value="1"/>
</dbReference>
<keyword evidence="4" id="KW-1185">Reference proteome</keyword>
<dbReference type="InterPro" id="IPR013656">
    <property type="entry name" value="PAS_4"/>
</dbReference>
<dbReference type="Gene3D" id="3.30.450.20">
    <property type="entry name" value="PAS domain"/>
    <property type="match status" value="1"/>
</dbReference>
<dbReference type="AlphaFoldDB" id="A0A316EQ54"/>
<dbReference type="Pfam" id="PF07228">
    <property type="entry name" value="SpoIIE"/>
    <property type="match status" value="1"/>
</dbReference>
<dbReference type="SMART" id="SM00331">
    <property type="entry name" value="PP2C_SIG"/>
    <property type="match status" value="1"/>
</dbReference>
<organism evidence="3 4">
    <name type="scientific">Actinoplanes xinjiangensis</name>
    <dbReference type="NCBI Taxonomy" id="512350"/>
    <lineage>
        <taxon>Bacteria</taxon>
        <taxon>Bacillati</taxon>
        <taxon>Actinomycetota</taxon>
        <taxon>Actinomycetes</taxon>
        <taxon>Micromonosporales</taxon>
        <taxon>Micromonosporaceae</taxon>
        <taxon>Actinoplanes</taxon>
    </lineage>
</organism>
<dbReference type="Pfam" id="PF08448">
    <property type="entry name" value="PAS_4"/>
    <property type="match status" value="1"/>
</dbReference>
<name>A0A316EQ54_9ACTN</name>
<proteinExistence type="predicted"/>
<evidence type="ECO:0000259" key="2">
    <source>
        <dbReference type="SMART" id="SM00331"/>
    </source>
</evidence>
<protein>
    <submittedName>
        <fullName evidence="3">Serine phosphatase RsbU (Regulator of sigma subunit)</fullName>
    </submittedName>
</protein>
<keyword evidence="1" id="KW-0378">Hydrolase</keyword>
<dbReference type="PANTHER" id="PTHR43156:SF2">
    <property type="entry name" value="STAGE II SPORULATION PROTEIN E"/>
    <property type="match status" value="1"/>
</dbReference>
<reference evidence="3 4" key="1">
    <citation type="submission" date="2018-05" db="EMBL/GenBank/DDBJ databases">
        <title>Genomic Encyclopedia of Archaeal and Bacterial Type Strains, Phase II (KMG-II): from individual species to whole genera.</title>
        <authorList>
            <person name="Goeker M."/>
        </authorList>
    </citation>
    <scope>NUCLEOTIDE SEQUENCE [LARGE SCALE GENOMIC DNA]</scope>
    <source>
        <strain evidence="3 4">DSM 45184</strain>
    </source>
</reference>
<dbReference type="InterPro" id="IPR001932">
    <property type="entry name" value="PPM-type_phosphatase-like_dom"/>
</dbReference>
<dbReference type="SUPFAM" id="SSF55785">
    <property type="entry name" value="PYP-like sensor domain (PAS domain)"/>
    <property type="match status" value="1"/>
</dbReference>
<dbReference type="EMBL" id="QGGR01000030">
    <property type="protein sequence ID" value="PWK32411.1"/>
    <property type="molecule type" value="Genomic_DNA"/>
</dbReference>
<dbReference type="InterPro" id="IPR036457">
    <property type="entry name" value="PPM-type-like_dom_sf"/>
</dbReference>
<evidence type="ECO:0000256" key="1">
    <source>
        <dbReference type="ARBA" id="ARBA00022801"/>
    </source>
</evidence>
<dbReference type="InterPro" id="IPR052016">
    <property type="entry name" value="Bact_Sigma-Reg"/>
</dbReference>
<accession>A0A316EQ54</accession>
<feature type="domain" description="PPM-type phosphatase" evidence="2">
    <location>
        <begin position="290"/>
        <end position="508"/>
    </location>
</feature>
<dbReference type="Proteomes" id="UP000245697">
    <property type="component" value="Unassembled WGS sequence"/>
</dbReference>
<comment type="caution">
    <text evidence="3">The sequence shown here is derived from an EMBL/GenBank/DDBJ whole genome shotgun (WGS) entry which is preliminary data.</text>
</comment>
<dbReference type="InterPro" id="IPR035965">
    <property type="entry name" value="PAS-like_dom_sf"/>
</dbReference>
<dbReference type="SUPFAM" id="SSF81606">
    <property type="entry name" value="PP2C-like"/>
    <property type="match status" value="1"/>
</dbReference>
<dbReference type="Gene3D" id="3.60.40.10">
    <property type="entry name" value="PPM-type phosphatase domain"/>
    <property type="match status" value="1"/>
</dbReference>
<dbReference type="GO" id="GO:0016791">
    <property type="term" value="F:phosphatase activity"/>
    <property type="evidence" value="ECO:0007669"/>
    <property type="project" value="TreeGrafter"/>
</dbReference>
<evidence type="ECO:0000313" key="3">
    <source>
        <dbReference type="EMBL" id="PWK32411.1"/>
    </source>
</evidence>